<protein>
    <submittedName>
        <fullName evidence="2">Uncharacterized protein</fullName>
    </submittedName>
</protein>
<evidence type="ECO:0000313" key="3">
    <source>
        <dbReference type="Proteomes" id="UP001501842"/>
    </source>
</evidence>
<keyword evidence="3" id="KW-1185">Reference proteome</keyword>
<sequence length="78" mass="8403">MEQSRLIELEAGVSRPPAPRGPGYSPARIPLSHLLAVRADEYPGTTFGALSAKGWALAAFLILGRFDLRGPEPGLDRF</sequence>
<accession>A0ABN3UWJ3</accession>
<proteinExistence type="predicted"/>
<comment type="caution">
    <text evidence="2">The sequence shown here is derived from an EMBL/GenBank/DDBJ whole genome shotgun (WGS) entry which is preliminary data.</text>
</comment>
<dbReference type="Proteomes" id="UP001501842">
    <property type="component" value="Unassembled WGS sequence"/>
</dbReference>
<feature type="region of interest" description="Disordered" evidence="1">
    <location>
        <begin position="1"/>
        <end position="23"/>
    </location>
</feature>
<reference evidence="2 3" key="1">
    <citation type="journal article" date="2019" name="Int. J. Syst. Evol. Microbiol.">
        <title>The Global Catalogue of Microorganisms (GCM) 10K type strain sequencing project: providing services to taxonomists for standard genome sequencing and annotation.</title>
        <authorList>
            <consortium name="The Broad Institute Genomics Platform"/>
            <consortium name="The Broad Institute Genome Sequencing Center for Infectious Disease"/>
            <person name="Wu L."/>
            <person name="Ma J."/>
        </authorList>
    </citation>
    <scope>NUCLEOTIDE SEQUENCE [LARGE SCALE GENOMIC DNA]</scope>
    <source>
        <strain evidence="2 3">JCM 8201</strain>
    </source>
</reference>
<evidence type="ECO:0000313" key="2">
    <source>
        <dbReference type="EMBL" id="GAA2738898.1"/>
    </source>
</evidence>
<gene>
    <name evidence="2" type="ORF">GCM10010439_74250</name>
</gene>
<evidence type="ECO:0000256" key="1">
    <source>
        <dbReference type="SAM" id="MobiDB-lite"/>
    </source>
</evidence>
<dbReference type="EMBL" id="BAAATZ010000055">
    <property type="protein sequence ID" value="GAA2738898.1"/>
    <property type="molecule type" value="Genomic_DNA"/>
</dbReference>
<organism evidence="2 3">
    <name type="scientific">Actinocorallia aurantiaca</name>
    <dbReference type="NCBI Taxonomy" id="46204"/>
    <lineage>
        <taxon>Bacteria</taxon>
        <taxon>Bacillati</taxon>
        <taxon>Actinomycetota</taxon>
        <taxon>Actinomycetes</taxon>
        <taxon>Streptosporangiales</taxon>
        <taxon>Thermomonosporaceae</taxon>
        <taxon>Actinocorallia</taxon>
    </lineage>
</organism>
<name>A0ABN3UWJ3_9ACTN</name>